<dbReference type="Pfam" id="PF04794">
    <property type="entry name" value="YdjC"/>
    <property type="match status" value="1"/>
</dbReference>
<evidence type="ECO:0000256" key="1">
    <source>
        <dbReference type="ARBA" id="ARBA00001946"/>
    </source>
</evidence>
<accession>A0A0P6WGE3</accession>
<evidence type="ECO:0000256" key="4">
    <source>
        <dbReference type="ARBA" id="ARBA00022842"/>
    </source>
</evidence>
<dbReference type="RefSeq" id="WP_054361679.1">
    <property type="nucleotide sequence ID" value="NZ_LJYW01000001.1"/>
</dbReference>
<keyword evidence="3" id="KW-0378">Hydrolase</keyword>
<reference evidence="6 7" key="2">
    <citation type="submission" date="2015-10" db="EMBL/GenBank/DDBJ databases">
        <title>Draft Genome Sequence of Prosthecomicrobium hirschii ATCC 27832.</title>
        <authorList>
            <person name="Daniel J."/>
            <person name="Givan S.A."/>
            <person name="Brun Y.V."/>
            <person name="Brown P.J."/>
        </authorList>
    </citation>
    <scope>NUCLEOTIDE SEQUENCE [LARGE SCALE GENOMIC DNA]</scope>
    <source>
        <strain evidence="6 7">16</strain>
    </source>
</reference>
<dbReference type="GO" id="GO:0005975">
    <property type="term" value="P:carbohydrate metabolic process"/>
    <property type="evidence" value="ECO:0007669"/>
    <property type="project" value="InterPro"/>
</dbReference>
<comment type="caution">
    <text evidence="6">The sequence shown here is derived from an EMBL/GenBank/DDBJ whole genome shotgun (WGS) entry which is preliminary data.</text>
</comment>
<evidence type="ECO:0000313" key="7">
    <source>
        <dbReference type="Proteomes" id="UP000048984"/>
    </source>
</evidence>
<dbReference type="GO" id="GO:0016787">
    <property type="term" value="F:hydrolase activity"/>
    <property type="evidence" value="ECO:0007669"/>
    <property type="project" value="UniProtKB-KW"/>
</dbReference>
<dbReference type="GO" id="GO:0046872">
    <property type="term" value="F:metal ion binding"/>
    <property type="evidence" value="ECO:0007669"/>
    <property type="project" value="UniProtKB-KW"/>
</dbReference>
<keyword evidence="5" id="KW-0119">Carbohydrate metabolism</keyword>
<proteinExistence type="predicted"/>
<evidence type="ECO:0000313" key="6">
    <source>
        <dbReference type="EMBL" id="KPL55511.1"/>
    </source>
</evidence>
<keyword evidence="2" id="KW-0479">Metal-binding</keyword>
<dbReference type="GO" id="GO:0019213">
    <property type="term" value="F:deacetylase activity"/>
    <property type="evidence" value="ECO:0007669"/>
    <property type="project" value="TreeGrafter"/>
</dbReference>
<keyword evidence="4" id="KW-0460">Magnesium</keyword>
<dbReference type="AlphaFoldDB" id="A0A0P6WGE3"/>
<dbReference type="InterPro" id="IPR011330">
    <property type="entry name" value="Glyco_hydro/deAcase_b/a-brl"/>
</dbReference>
<dbReference type="Proteomes" id="UP000048984">
    <property type="component" value="Unassembled WGS sequence"/>
</dbReference>
<organism evidence="6 7">
    <name type="scientific">Prosthecodimorpha hirschii</name>
    <dbReference type="NCBI Taxonomy" id="665126"/>
    <lineage>
        <taxon>Bacteria</taxon>
        <taxon>Pseudomonadati</taxon>
        <taxon>Pseudomonadota</taxon>
        <taxon>Alphaproteobacteria</taxon>
        <taxon>Hyphomicrobiales</taxon>
        <taxon>Ancalomicrobiaceae</taxon>
        <taxon>Prosthecodimorpha</taxon>
    </lineage>
</organism>
<dbReference type="SUPFAM" id="SSF88713">
    <property type="entry name" value="Glycoside hydrolase/deacetylase"/>
    <property type="match status" value="1"/>
</dbReference>
<evidence type="ECO:0000256" key="3">
    <source>
        <dbReference type="ARBA" id="ARBA00022801"/>
    </source>
</evidence>
<reference evidence="6 7" key="1">
    <citation type="submission" date="2015-09" db="EMBL/GenBank/DDBJ databases">
        <authorList>
            <person name="Jackson K.R."/>
            <person name="Lunt B.L."/>
            <person name="Fisher J.N.B."/>
            <person name="Gardner A.V."/>
            <person name="Bailey M.E."/>
            <person name="Deus L.M."/>
            <person name="Earl A.S."/>
            <person name="Gibby P.D."/>
            <person name="Hartmann K.A."/>
            <person name="Liu J.E."/>
            <person name="Manci A.M."/>
            <person name="Nielsen D.A."/>
            <person name="Solomon M.B."/>
            <person name="Breakwell D.P."/>
            <person name="Burnett S.H."/>
            <person name="Grose J.H."/>
        </authorList>
    </citation>
    <scope>NUCLEOTIDE SEQUENCE [LARGE SCALE GENOMIC DNA]</scope>
    <source>
        <strain evidence="6 7">16</strain>
    </source>
</reference>
<comment type="cofactor">
    <cofactor evidence="1">
        <name>Mg(2+)</name>
        <dbReference type="ChEBI" id="CHEBI:18420"/>
    </cofactor>
</comment>
<evidence type="ECO:0000256" key="5">
    <source>
        <dbReference type="ARBA" id="ARBA00023277"/>
    </source>
</evidence>
<dbReference type="CDD" id="cd10807">
    <property type="entry name" value="YdjC_like_3"/>
    <property type="match status" value="1"/>
</dbReference>
<sequence>MFDKKRLVLCADDFGLSRGVDAAVLDLVERGRLSAVSCMVAGSDCAAGGAELARLADRTDIGLHLTLTDLAPLGPLPATMPGGVVPTIGTLIGKALAGRIAYAETKAEIGRQLARFTEIFGRPPDFVDGHQHCHVLPGIRRALIEEVAALTGRGHRMWLRSCAEPFKAIRRRGIEVPKTSFIAFLSRGMGDDARRAGAAANDSFRGVTSFAPEPSFRACMQRFLTGAGSVPLVMCHPAAGGYPADPTDAIMPARLREYAHLGSDAFPADLDAAGIRIGRFFDKG</sequence>
<dbReference type="STRING" id="665126.ABB55_27460"/>
<name>A0A0P6WGE3_9HYPH</name>
<keyword evidence="7" id="KW-1185">Reference proteome</keyword>
<protein>
    <recommendedName>
        <fullName evidence="8">PTS cellobiose transporter</fullName>
    </recommendedName>
</protein>
<dbReference type="PANTHER" id="PTHR31609">
    <property type="entry name" value="YDJC DEACETYLASE FAMILY MEMBER"/>
    <property type="match status" value="1"/>
</dbReference>
<evidence type="ECO:0000256" key="2">
    <source>
        <dbReference type="ARBA" id="ARBA00022723"/>
    </source>
</evidence>
<dbReference type="Gene3D" id="3.20.20.370">
    <property type="entry name" value="Glycoside hydrolase/deacetylase"/>
    <property type="match status" value="1"/>
</dbReference>
<dbReference type="PANTHER" id="PTHR31609:SF1">
    <property type="entry name" value="CARBOHYDRATE DEACETYLASE"/>
    <property type="match status" value="1"/>
</dbReference>
<gene>
    <name evidence="6" type="ORF">ABB55_27460</name>
</gene>
<evidence type="ECO:0008006" key="8">
    <source>
        <dbReference type="Google" id="ProtNLM"/>
    </source>
</evidence>
<dbReference type="EMBL" id="LJYW01000001">
    <property type="protein sequence ID" value="KPL55511.1"/>
    <property type="molecule type" value="Genomic_DNA"/>
</dbReference>
<dbReference type="InterPro" id="IPR006879">
    <property type="entry name" value="YdjC-like"/>
</dbReference>